<name>I5B6S8_9BACT</name>
<gene>
    <name evidence="4" type="ORF">DespoDRAFT_03424</name>
</gene>
<reference evidence="4 5" key="1">
    <citation type="submission" date="2011-09" db="EMBL/GenBank/DDBJ databases">
        <authorList>
            <consortium name="US DOE Joint Genome Institute (JGI-PGF)"/>
            <person name="Lucas S."/>
            <person name="Han J."/>
            <person name="Lapidus A."/>
            <person name="Cheng J.-F."/>
            <person name="Goodwin L."/>
            <person name="Pitluck S."/>
            <person name="Peters L."/>
            <person name="Land M.L."/>
            <person name="Hauser L."/>
            <person name="Orellana R."/>
            <person name="Lovley D."/>
            <person name="Woyke T.J."/>
        </authorList>
    </citation>
    <scope>NUCLEOTIDE SEQUENCE [LARGE SCALE GENOMIC DNA]</scope>
    <source>
        <strain evidence="4 5">2ac9</strain>
    </source>
</reference>
<evidence type="ECO:0000256" key="2">
    <source>
        <dbReference type="ARBA" id="ARBA00022679"/>
    </source>
</evidence>
<accession>I5B6S8</accession>
<sequence length="430" mass="46641">MTTEKLDKSLQTELAALAAEGRAKAPERIITEYIPPANDSGPRYRLAGSSREYIRLNSNSYLSLSTHPALVQAADKATREFGVGPGAVRFIDGTFSYHAALEKRIAEFVGMPCAKIFNSAYTANCGLALSISSPKTHWIGDQLNHNSIIRAMRISNIPSANKGIFKHNDMEDLKRCLDEVPPHIERVVVIFDGIFSMRGDFAPIDAILKVCKPYDDKFKDGVITVVDDSHGIGAYGATGRGTSEHTGVRPDVIVGTFGKAFGVNGGFIAASDTIIEAVRQKADTYIYTNPLSVADCAAALAAIDICDSDQGLDLLDHLGTITTVFRNGLRNMALESIDGPHPVVPLMVRDTARTHDLVNFLYENGVLVVGLTFPVVPKGDETIRFQINACHTHADIDYVLGLIKVFVNKVVPQVPQNVRVTRFSSAGAWA</sequence>
<comment type="cofactor">
    <cofactor evidence="1">
        <name>pyridoxal 5'-phosphate</name>
        <dbReference type="ChEBI" id="CHEBI:597326"/>
    </cofactor>
</comment>
<dbReference type="SUPFAM" id="SSF53383">
    <property type="entry name" value="PLP-dependent transferases"/>
    <property type="match status" value="1"/>
</dbReference>
<proteinExistence type="predicted"/>
<evidence type="ECO:0000313" key="5">
    <source>
        <dbReference type="Proteomes" id="UP000005778"/>
    </source>
</evidence>
<dbReference type="InterPro" id="IPR015422">
    <property type="entry name" value="PyrdxlP-dep_Trfase_small"/>
</dbReference>
<dbReference type="Pfam" id="PF00155">
    <property type="entry name" value="Aminotran_1_2"/>
    <property type="match status" value="1"/>
</dbReference>
<dbReference type="Gene3D" id="3.40.640.10">
    <property type="entry name" value="Type I PLP-dependent aspartate aminotransferase-like (Major domain)"/>
    <property type="match status" value="1"/>
</dbReference>
<dbReference type="GO" id="GO:0030170">
    <property type="term" value="F:pyridoxal phosphate binding"/>
    <property type="evidence" value="ECO:0007669"/>
    <property type="project" value="InterPro"/>
</dbReference>
<keyword evidence="5" id="KW-1185">Reference proteome</keyword>
<evidence type="ECO:0000259" key="3">
    <source>
        <dbReference type="Pfam" id="PF00155"/>
    </source>
</evidence>
<dbReference type="RefSeq" id="WP_004075112.1">
    <property type="nucleotide sequence ID" value="NZ_CM001488.1"/>
</dbReference>
<evidence type="ECO:0000313" key="4">
    <source>
        <dbReference type="EMBL" id="EIM65191.1"/>
    </source>
</evidence>
<dbReference type="Gene3D" id="3.90.1150.10">
    <property type="entry name" value="Aspartate Aminotransferase, domain 1"/>
    <property type="match status" value="1"/>
</dbReference>
<dbReference type="HOGENOM" id="CLU_015846_11_0_7"/>
<reference evidence="4 5" key="2">
    <citation type="submission" date="2012-02" db="EMBL/GenBank/DDBJ databases">
        <title>Improved High-Quality Draft sequence of Desulfobacter postgatei 2ac9.</title>
        <authorList>
            <consortium name="US DOE Joint Genome Institute"/>
            <person name="Lucas S."/>
            <person name="Han J."/>
            <person name="Lapidus A."/>
            <person name="Cheng J.-F."/>
            <person name="Goodwin L."/>
            <person name="Pitluck S."/>
            <person name="Peters L."/>
            <person name="Ovchinnikova G."/>
            <person name="Held B."/>
            <person name="Detter J.C."/>
            <person name="Han C."/>
            <person name="Tapia R."/>
            <person name="Land M."/>
            <person name="Hauser L."/>
            <person name="Kyrpides N."/>
            <person name="Ivanova N."/>
            <person name="Pagani I."/>
            <person name="Orellana R."/>
            <person name="Lovley D."/>
            <person name="Woyke T."/>
        </authorList>
    </citation>
    <scope>NUCLEOTIDE SEQUENCE [LARGE SCALE GENOMIC DNA]</scope>
    <source>
        <strain evidence="4 5">2ac9</strain>
    </source>
</reference>
<feature type="domain" description="Aminotransferase class I/classII large" evidence="3">
    <location>
        <begin position="52"/>
        <end position="401"/>
    </location>
</feature>
<protein>
    <submittedName>
        <fullName evidence="4">7-keto-8-aminopelargonate synthetase-like enzyme</fullName>
    </submittedName>
</protein>
<keyword evidence="2" id="KW-0808">Transferase</keyword>
<evidence type="ECO:0000256" key="1">
    <source>
        <dbReference type="ARBA" id="ARBA00001933"/>
    </source>
</evidence>
<dbReference type="EMBL" id="CM001488">
    <property type="protein sequence ID" value="EIM65191.1"/>
    <property type="molecule type" value="Genomic_DNA"/>
</dbReference>
<dbReference type="eggNOG" id="COG0156">
    <property type="taxonomic scope" value="Bacteria"/>
</dbReference>
<dbReference type="InterPro" id="IPR050087">
    <property type="entry name" value="AON_synthase_class-II"/>
</dbReference>
<dbReference type="GO" id="GO:0016740">
    <property type="term" value="F:transferase activity"/>
    <property type="evidence" value="ECO:0007669"/>
    <property type="project" value="UniProtKB-KW"/>
</dbReference>
<dbReference type="Proteomes" id="UP000005778">
    <property type="component" value="Chromosome"/>
</dbReference>
<dbReference type="InterPro" id="IPR015421">
    <property type="entry name" value="PyrdxlP-dep_Trfase_major"/>
</dbReference>
<dbReference type="PANTHER" id="PTHR13693">
    <property type="entry name" value="CLASS II AMINOTRANSFERASE/8-AMINO-7-OXONONANOATE SYNTHASE"/>
    <property type="match status" value="1"/>
</dbReference>
<dbReference type="STRING" id="879212.DespoDRAFT_03424"/>
<dbReference type="AlphaFoldDB" id="I5B6S8"/>
<dbReference type="InterPro" id="IPR004839">
    <property type="entry name" value="Aminotransferase_I/II_large"/>
</dbReference>
<organism evidence="4 5">
    <name type="scientific">Desulfobacter postgatei 2ac9</name>
    <dbReference type="NCBI Taxonomy" id="879212"/>
    <lineage>
        <taxon>Bacteria</taxon>
        <taxon>Pseudomonadati</taxon>
        <taxon>Thermodesulfobacteriota</taxon>
        <taxon>Desulfobacteria</taxon>
        <taxon>Desulfobacterales</taxon>
        <taxon>Desulfobacteraceae</taxon>
        <taxon>Desulfobacter</taxon>
    </lineage>
</organism>
<dbReference type="InterPro" id="IPR015424">
    <property type="entry name" value="PyrdxlP-dep_Trfase"/>
</dbReference>